<comment type="caution">
    <text evidence="1">The sequence shown here is derived from an EMBL/GenBank/DDBJ whole genome shotgun (WGS) entry which is preliminary data.</text>
</comment>
<reference evidence="1 2" key="1">
    <citation type="submission" date="2013-08" db="EMBL/GenBank/DDBJ databases">
        <authorList>
            <person name="Weinstock G."/>
            <person name="Sodergren E."/>
            <person name="Wylie T."/>
            <person name="Fulton L."/>
            <person name="Fulton R."/>
            <person name="Fronick C."/>
            <person name="O'Laughlin M."/>
            <person name="Godfrey J."/>
            <person name="Miner T."/>
            <person name="Herter B."/>
            <person name="Appelbaum E."/>
            <person name="Cordes M."/>
            <person name="Lek S."/>
            <person name="Wollam A."/>
            <person name="Pepin K.H."/>
            <person name="Palsikar V.B."/>
            <person name="Mitreva M."/>
            <person name="Wilson R.K."/>
        </authorList>
    </citation>
    <scope>NUCLEOTIDE SEQUENCE [LARGE SCALE GENOMIC DNA]</scope>
    <source>
        <strain evidence="1 2">ATCC 700332</strain>
    </source>
</reference>
<gene>
    <name evidence="1" type="ORF">HMPREF9193_02224</name>
</gene>
<proteinExistence type="predicted"/>
<evidence type="ECO:0000313" key="2">
    <source>
        <dbReference type="Proteomes" id="UP000016649"/>
    </source>
</evidence>
<evidence type="ECO:0000313" key="1">
    <source>
        <dbReference type="EMBL" id="ERJ91523.1"/>
    </source>
</evidence>
<organism evidence="1 2">
    <name type="scientific">Treponema lecithinolyticum ATCC 700332</name>
    <dbReference type="NCBI Taxonomy" id="1321815"/>
    <lineage>
        <taxon>Bacteria</taxon>
        <taxon>Pseudomonadati</taxon>
        <taxon>Spirochaetota</taxon>
        <taxon>Spirochaetia</taxon>
        <taxon>Spirochaetales</taxon>
        <taxon>Treponemataceae</taxon>
        <taxon>Treponema</taxon>
    </lineage>
</organism>
<name>A0ABN0NVY9_TRELE</name>
<protein>
    <submittedName>
        <fullName evidence="1">Uncharacterized protein</fullName>
    </submittedName>
</protein>
<keyword evidence="2" id="KW-1185">Reference proteome</keyword>
<dbReference type="EMBL" id="AWVH01000045">
    <property type="protein sequence ID" value="ERJ91523.1"/>
    <property type="molecule type" value="Genomic_DNA"/>
</dbReference>
<dbReference type="Proteomes" id="UP000016649">
    <property type="component" value="Unassembled WGS sequence"/>
</dbReference>
<sequence length="92" mass="10096">SSGFAACVQPVIPNSAISAKPINKIVFTLCFIKKLLKIFEIQPPHRMCGYCRLYCDVLAGISLTKLGLKAEQDVPFSYCCSSRFCQGTCLSL</sequence>
<accession>A0ABN0NVY9</accession>
<feature type="non-terminal residue" evidence="1">
    <location>
        <position position="1"/>
    </location>
</feature>